<dbReference type="NCBIfam" id="TIGR00756">
    <property type="entry name" value="PPR"/>
    <property type="match status" value="2"/>
</dbReference>
<name>A0AAN8ZEU8_9MAGN</name>
<gene>
    <name evidence="3" type="ORF">RJ641_001784</name>
</gene>
<dbReference type="Pfam" id="PF01535">
    <property type="entry name" value="PPR"/>
    <property type="match status" value="1"/>
</dbReference>
<keyword evidence="1" id="KW-0677">Repeat</keyword>
<reference evidence="3 4" key="1">
    <citation type="submission" date="2023-12" db="EMBL/GenBank/DDBJ databases">
        <title>A high-quality genome assembly for Dillenia turbinata (Dilleniales).</title>
        <authorList>
            <person name="Chanderbali A."/>
        </authorList>
    </citation>
    <scope>NUCLEOTIDE SEQUENCE [LARGE SCALE GENOMIC DNA]</scope>
    <source>
        <strain evidence="3">LSX21</strain>
        <tissue evidence="3">Leaf</tissue>
    </source>
</reference>
<dbReference type="PANTHER" id="PTHR47932:SF74">
    <property type="entry name" value="BOX HELICASE FAMILY PROTEIN, PUTATIVE, EXPRESSED-RELATED"/>
    <property type="match status" value="1"/>
</dbReference>
<keyword evidence="4" id="KW-1185">Reference proteome</keyword>
<accession>A0AAN8ZEU8</accession>
<dbReference type="Pfam" id="PF13041">
    <property type="entry name" value="PPR_2"/>
    <property type="match status" value="1"/>
</dbReference>
<dbReference type="EMBL" id="JBAMMX010000010">
    <property type="protein sequence ID" value="KAK6932160.1"/>
    <property type="molecule type" value="Genomic_DNA"/>
</dbReference>
<dbReference type="PANTHER" id="PTHR47932">
    <property type="entry name" value="ATPASE EXPRESSION PROTEIN 3"/>
    <property type="match status" value="1"/>
</dbReference>
<evidence type="ECO:0000313" key="4">
    <source>
        <dbReference type="Proteomes" id="UP001370490"/>
    </source>
</evidence>
<dbReference type="AlphaFoldDB" id="A0AAN8ZEU8"/>
<evidence type="ECO:0000256" key="2">
    <source>
        <dbReference type="PROSITE-ProRule" id="PRU00708"/>
    </source>
</evidence>
<evidence type="ECO:0000313" key="3">
    <source>
        <dbReference type="EMBL" id="KAK6932160.1"/>
    </source>
</evidence>
<dbReference type="InterPro" id="IPR002885">
    <property type="entry name" value="PPR_rpt"/>
</dbReference>
<organism evidence="3 4">
    <name type="scientific">Dillenia turbinata</name>
    <dbReference type="NCBI Taxonomy" id="194707"/>
    <lineage>
        <taxon>Eukaryota</taxon>
        <taxon>Viridiplantae</taxon>
        <taxon>Streptophyta</taxon>
        <taxon>Embryophyta</taxon>
        <taxon>Tracheophyta</taxon>
        <taxon>Spermatophyta</taxon>
        <taxon>Magnoliopsida</taxon>
        <taxon>eudicotyledons</taxon>
        <taxon>Gunneridae</taxon>
        <taxon>Pentapetalae</taxon>
        <taxon>Dilleniales</taxon>
        <taxon>Dilleniaceae</taxon>
        <taxon>Dillenia</taxon>
    </lineage>
</organism>
<comment type="caution">
    <text evidence="3">The sequence shown here is derived from an EMBL/GenBank/DDBJ whole genome shotgun (WGS) entry which is preliminary data.</text>
</comment>
<sequence length="230" mass="26115">MPSLQAQYPLHFYLPIHPPSINPISFSTILIANKHRNHYIRLQQADPIALSTPTPTPSKISSHSSNNSLHQIQKNSITREDSTFGAKIKAIPYSERSQTFYCLETNGGFQSTNEFNDLLFALSRQMISLCKSGRVKTAFEVFEIMGHIELKPTMQIYNCLLKGLCYVGRVEEAYNMLMKMKQSGKMLDICSCKVCRTDEAMELMNEAIERGLVPSVVTFNTLFTGYCKRR</sequence>
<feature type="repeat" description="PPR" evidence="2">
    <location>
        <begin position="153"/>
        <end position="187"/>
    </location>
</feature>
<dbReference type="GO" id="GO:0003729">
    <property type="term" value="F:mRNA binding"/>
    <property type="evidence" value="ECO:0007669"/>
    <property type="project" value="TreeGrafter"/>
</dbReference>
<dbReference type="PROSITE" id="PS51375">
    <property type="entry name" value="PPR"/>
    <property type="match status" value="1"/>
</dbReference>
<dbReference type="Gene3D" id="1.25.40.10">
    <property type="entry name" value="Tetratricopeptide repeat domain"/>
    <property type="match status" value="2"/>
</dbReference>
<dbReference type="Proteomes" id="UP001370490">
    <property type="component" value="Unassembled WGS sequence"/>
</dbReference>
<protein>
    <submittedName>
        <fullName evidence="3">Pentatricopeptide repeat</fullName>
    </submittedName>
</protein>
<evidence type="ECO:0000256" key="1">
    <source>
        <dbReference type="ARBA" id="ARBA00022737"/>
    </source>
</evidence>
<proteinExistence type="predicted"/>
<dbReference type="InterPro" id="IPR011990">
    <property type="entry name" value="TPR-like_helical_dom_sf"/>
</dbReference>
<dbReference type="Pfam" id="PF12854">
    <property type="entry name" value="PPR_1"/>
    <property type="match status" value="1"/>
</dbReference>